<accession>A0A9Q3C640</accession>
<organism evidence="1 2">
    <name type="scientific">Austropuccinia psidii MF-1</name>
    <dbReference type="NCBI Taxonomy" id="1389203"/>
    <lineage>
        <taxon>Eukaryota</taxon>
        <taxon>Fungi</taxon>
        <taxon>Dikarya</taxon>
        <taxon>Basidiomycota</taxon>
        <taxon>Pucciniomycotina</taxon>
        <taxon>Pucciniomycetes</taxon>
        <taxon>Pucciniales</taxon>
        <taxon>Sphaerophragmiaceae</taxon>
        <taxon>Austropuccinia</taxon>
    </lineage>
</organism>
<comment type="caution">
    <text evidence="1">The sequence shown here is derived from an EMBL/GenBank/DDBJ whole genome shotgun (WGS) entry which is preliminary data.</text>
</comment>
<proteinExistence type="predicted"/>
<feature type="non-terminal residue" evidence="1">
    <location>
        <position position="86"/>
    </location>
</feature>
<reference evidence="1" key="1">
    <citation type="submission" date="2021-03" db="EMBL/GenBank/DDBJ databases">
        <title>Draft genome sequence of rust myrtle Austropuccinia psidii MF-1, a brazilian biotype.</title>
        <authorList>
            <person name="Quecine M.C."/>
            <person name="Pachon D.M.R."/>
            <person name="Bonatelli M.L."/>
            <person name="Correr F.H."/>
            <person name="Franceschini L.M."/>
            <person name="Leite T.F."/>
            <person name="Margarido G.R.A."/>
            <person name="Almeida C.A."/>
            <person name="Ferrarezi J.A."/>
            <person name="Labate C.A."/>
        </authorList>
    </citation>
    <scope>NUCLEOTIDE SEQUENCE</scope>
    <source>
        <strain evidence="1">MF-1</strain>
    </source>
</reference>
<dbReference type="Proteomes" id="UP000765509">
    <property type="component" value="Unassembled WGS sequence"/>
</dbReference>
<name>A0A9Q3C640_9BASI</name>
<protein>
    <submittedName>
        <fullName evidence="1">Uncharacterized protein</fullName>
    </submittedName>
</protein>
<keyword evidence="2" id="KW-1185">Reference proteome</keyword>
<dbReference type="EMBL" id="AVOT02004943">
    <property type="protein sequence ID" value="MBW0477832.1"/>
    <property type="molecule type" value="Genomic_DNA"/>
</dbReference>
<dbReference type="AlphaFoldDB" id="A0A9Q3C640"/>
<evidence type="ECO:0000313" key="1">
    <source>
        <dbReference type="EMBL" id="MBW0477832.1"/>
    </source>
</evidence>
<gene>
    <name evidence="1" type="ORF">O181_017547</name>
</gene>
<sequence>MRNFEDNCQKLPSRIINIKTSSVMALSFIHRCQLLELKSRSNPVFCLLSQAYLALPLGKPSQVGLQRRYCDPIFCKKTVIPGETNN</sequence>
<evidence type="ECO:0000313" key="2">
    <source>
        <dbReference type="Proteomes" id="UP000765509"/>
    </source>
</evidence>